<feature type="non-terminal residue" evidence="1">
    <location>
        <position position="1"/>
    </location>
</feature>
<proteinExistence type="predicted"/>
<name>X1PL88_9ZZZZ</name>
<gene>
    <name evidence="1" type="ORF">S06H3_55286</name>
</gene>
<accession>X1PL88</accession>
<dbReference type="AlphaFoldDB" id="X1PL88"/>
<reference evidence="1" key="1">
    <citation type="journal article" date="2014" name="Front. Microbiol.">
        <title>High frequency of phylogenetically diverse reductive dehalogenase-homologous genes in deep subseafloor sedimentary metagenomes.</title>
        <authorList>
            <person name="Kawai M."/>
            <person name="Futagami T."/>
            <person name="Toyoda A."/>
            <person name="Takaki Y."/>
            <person name="Nishi S."/>
            <person name="Hori S."/>
            <person name="Arai W."/>
            <person name="Tsubouchi T."/>
            <person name="Morono Y."/>
            <person name="Uchiyama I."/>
            <person name="Ito T."/>
            <person name="Fujiyama A."/>
            <person name="Inagaki F."/>
            <person name="Takami H."/>
        </authorList>
    </citation>
    <scope>NUCLEOTIDE SEQUENCE</scope>
    <source>
        <strain evidence="1">Expedition CK06-06</strain>
    </source>
</reference>
<organism evidence="1">
    <name type="scientific">marine sediment metagenome</name>
    <dbReference type="NCBI Taxonomy" id="412755"/>
    <lineage>
        <taxon>unclassified sequences</taxon>
        <taxon>metagenomes</taxon>
        <taxon>ecological metagenomes</taxon>
    </lineage>
</organism>
<dbReference type="EMBL" id="BARV01035427">
    <property type="protein sequence ID" value="GAI56992.1"/>
    <property type="molecule type" value="Genomic_DNA"/>
</dbReference>
<protein>
    <submittedName>
        <fullName evidence="1">Uncharacterized protein</fullName>
    </submittedName>
</protein>
<evidence type="ECO:0000313" key="1">
    <source>
        <dbReference type="EMBL" id="GAI56992.1"/>
    </source>
</evidence>
<sequence length="61" mass="6452">NLVQEGESLIEPVNFSGPNAIVSASLNGDGEEERATARFAFDLLLRYSAGKAGDDALVRIS</sequence>
<comment type="caution">
    <text evidence="1">The sequence shown here is derived from an EMBL/GenBank/DDBJ whole genome shotgun (WGS) entry which is preliminary data.</text>
</comment>